<evidence type="ECO:0000259" key="19">
    <source>
        <dbReference type="PROSITE" id="PS50109"/>
    </source>
</evidence>
<evidence type="ECO:0000256" key="10">
    <source>
        <dbReference type="ARBA" id="ARBA00022777"/>
    </source>
</evidence>
<dbReference type="GO" id="GO:0051539">
    <property type="term" value="F:4 iron, 4 sulfur cluster binding"/>
    <property type="evidence" value="ECO:0007669"/>
    <property type="project" value="UniProtKB-KW"/>
</dbReference>
<proteinExistence type="predicted"/>
<dbReference type="GO" id="GO:0046983">
    <property type="term" value="F:protein dimerization activity"/>
    <property type="evidence" value="ECO:0007669"/>
    <property type="project" value="InterPro"/>
</dbReference>
<dbReference type="SUPFAM" id="SSF55874">
    <property type="entry name" value="ATPase domain of HSP90 chaperone/DNA topoisomerase II/histidine kinase"/>
    <property type="match status" value="1"/>
</dbReference>
<feature type="coiled-coil region" evidence="16">
    <location>
        <begin position="109"/>
        <end position="136"/>
    </location>
</feature>
<evidence type="ECO:0000256" key="1">
    <source>
        <dbReference type="ARBA" id="ARBA00000085"/>
    </source>
</evidence>
<dbReference type="EMBL" id="CP029494">
    <property type="protein sequence ID" value="AWN22466.1"/>
    <property type="molecule type" value="Genomic_DNA"/>
</dbReference>
<dbReference type="GO" id="GO:0046872">
    <property type="term" value="F:metal ion binding"/>
    <property type="evidence" value="ECO:0007669"/>
    <property type="project" value="UniProtKB-KW"/>
</dbReference>
<dbReference type="Gene3D" id="1.20.5.1930">
    <property type="match status" value="1"/>
</dbReference>
<evidence type="ECO:0000256" key="12">
    <source>
        <dbReference type="ARBA" id="ARBA00023012"/>
    </source>
</evidence>
<keyword evidence="18" id="KW-0472">Membrane</keyword>
<keyword evidence="9" id="KW-0479">Metal-binding</keyword>
<evidence type="ECO:0000256" key="8">
    <source>
        <dbReference type="ARBA" id="ARBA00022679"/>
    </source>
</evidence>
<evidence type="ECO:0000256" key="11">
    <source>
        <dbReference type="ARBA" id="ARBA00023004"/>
    </source>
</evidence>
<evidence type="ECO:0000256" key="6">
    <source>
        <dbReference type="ARBA" id="ARBA00022485"/>
    </source>
</evidence>
<evidence type="ECO:0000313" key="21">
    <source>
        <dbReference type="Proteomes" id="UP000245368"/>
    </source>
</evidence>
<dbReference type="Gene3D" id="3.30.450.40">
    <property type="match status" value="1"/>
</dbReference>
<dbReference type="SUPFAM" id="SSF55781">
    <property type="entry name" value="GAF domain-like"/>
    <property type="match status" value="1"/>
</dbReference>
<dbReference type="GO" id="GO:0005737">
    <property type="term" value="C:cytoplasm"/>
    <property type="evidence" value="ECO:0007669"/>
    <property type="project" value="UniProtKB-SubCell"/>
</dbReference>
<dbReference type="PANTHER" id="PTHR24421">
    <property type="entry name" value="NITRATE/NITRITE SENSOR PROTEIN NARX-RELATED"/>
    <property type="match status" value="1"/>
</dbReference>
<evidence type="ECO:0000256" key="9">
    <source>
        <dbReference type="ARBA" id="ARBA00022723"/>
    </source>
</evidence>
<feature type="domain" description="Histidine kinase" evidence="19">
    <location>
        <begin position="486"/>
        <end position="614"/>
    </location>
</feature>
<dbReference type="KEGG" id="dez:DKM44_03790"/>
<dbReference type="Pfam" id="PF02518">
    <property type="entry name" value="HATPase_c"/>
    <property type="match status" value="1"/>
</dbReference>
<evidence type="ECO:0000256" key="7">
    <source>
        <dbReference type="ARBA" id="ARBA00022490"/>
    </source>
</evidence>
<comment type="subcellular location">
    <subcellularLocation>
        <location evidence="3">Cytoplasm</location>
    </subcellularLocation>
</comment>
<dbReference type="PRINTS" id="PR00344">
    <property type="entry name" value="BCTRLSENSOR"/>
</dbReference>
<dbReference type="InterPro" id="IPR004358">
    <property type="entry name" value="Sig_transdc_His_kin-like_C"/>
</dbReference>
<dbReference type="GO" id="GO:0000155">
    <property type="term" value="F:phosphorelay sensor kinase activity"/>
    <property type="evidence" value="ECO:0007669"/>
    <property type="project" value="InterPro"/>
</dbReference>
<keyword evidence="16" id="KW-0175">Coiled coil</keyword>
<dbReference type="InterPro" id="IPR005467">
    <property type="entry name" value="His_kinase_dom"/>
</dbReference>
<dbReference type="Gene3D" id="3.30.565.10">
    <property type="entry name" value="Histidine kinase-like ATPase, C-terminal domain"/>
    <property type="match status" value="1"/>
</dbReference>
<name>A0A2Z3JEQ4_9DEIO</name>
<keyword evidence="8" id="KW-0808">Transferase</keyword>
<evidence type="ECO:0000256" key="14">
    <source>
        <dbReference type="ARBA" id="ARBA00024827"/>
    </source>
</evidence>
<feature type="compositionally biased region" description="Basic residues" evidence="17">
    <location>
        <begin position="1"/>
        <end position="13"/>
    </location>
</feature>
<dbReference type="PROSITE" id="PS50109">
    <property type="entry name" value="HIS_KIN"/>
    <property type="match status" value="1"/>
</dbReference>
<reference evidence="20 21" key="1">
    <citation type="submission" date="2018-05" db="EMBL/GenBank/DDBJ databases">
        <title>Complete Genome Sequence of Deinococcus sp. strain 17bor-2.</title>
        <authorList>
            <person name="Srinivasan S."/>
        </authorList>
    </citation>
    <scope>NUCLEOTIDE SEQUENCE [LARGE SCALE GENOMIC DNA]</scope>
    <source>
        <strain evidence="20 21">17bor-2</strain>
    </source>
</reference>
<feature type="transmembrane region" description="Helical" evidence="18">
    <location>
        <begin position="61"/>
        <end position="80"/>
    </location>
</feature>
<evidence type="ECO:0000256" key="13">
    <source>
        <dbReference type="ARBA" id="ARBA00023014"/>
    </source>
</evidence>
<evidence type="ECO:0000256" key="4">
    <source>
        <dbReference type="ARBA" id="ARBA00012438"/>
    </source>
</evidence>
<evidence type="ECO:0000256" key="18">
    <source>
        <dbReference type="SAM" id="Phobius"/>
    </source>
</evidence>
<dbReference type="InterPro" id="IPR003018">
    <property type="entry name" value="GAF"/>
</dbReference>
<keyword evidence="10 20" id="KW-0418">Kinase</keyword>
<dbReference type="SMART" id="SM00387">
    <property type="entry name" value="HATPase_c"/>
    <property type="match status" value="1"/>
</dbReference>
<keyword evidence="7" id="KW-0963">Cytoplasm</keyword>
<keyword evidence="18" id="KW-1133">Transmembrane helix</keyword>
<dbReference type="AlphaFoldDB" id="A0A2Z3JEQ4"/>
<dbReference type="Pfam" id="PF07730">
    <property type="entry name" value="HisKA_3"/>
    <property type="match status" value="1"/>
</dbReference>
<evidence type="ECO:0000256" key="3">
    <source>
        <dbReference type="ARBA" id="ARBA00004496"/>
    </source>
</evidence>
<keyword evidence="21" id="KW-1185">Reference proteome</keyword>
<dbReference type="GO" id="GO:0016020">
    <property type="term" value="C:membrane"/>
    <property type="evidence" value="ECO:0007669"/>
    <property type="project" value="InterPro"/>
</dbReference>
<comment type="catalytic activity">
    <reaction evidence="1">
        <text>ATP + protein L-histidine = ADP + protein N-phospho-L-histidine.</text>
        <dbReference type="EC" id="2.7.13.3"/>
    </reaction>
</comment>
<protein>
    <recommendedName>
        <fullName evidence="5">Oxygen sensor histidine kinase NreB</fullName>
        <ecNumber evidence="4">2.7.13.3</ecNumber>
    </recommendedName>
    <alternativeName>
        <fullName evidence="15">Nitrogen regulation protein B</fullName>
    </alternativeName>
</protein>
<keyword evidence="6" id="KW-0004">4Fe-4S</keyword>
<sequence>MNRPRTNRPRAQRHNPAQATEGRESPQYSLRVSLPPAASSPGLEHHPGQPLSRTVLLTRNVLPLLIALVVIAYEELFIPLGDASFGHLAHLAFYGLAGPLVTFFTIQWIAEGVQAREQAEQELRRLYAELSASHERMSALQHLMREVSEPADLETLLEVAVSGAQAATGAASVQARLRGNGYSSAEHPQARRSEGLSRQLGEPGRYQVSEALRAGGEALGELSLSFAEPPSSDTRELIQAIGSELSSAVISTQRRTRDLITLFEVDQSIRAERNMQRLLARVTGNIAGRVQATARAAFLTDQDGLLRLEYARDPGGEIRSGGALPAFVRRVAELGQPGVASPQEAAEVFPGVRAALGLPMHGEGGLVGVIVLGGEGPFEKERAPLLALLASQATLAVRNARAYLYSEELAIGEERNRIAREIHDGVAQSLAFCAIKLDVVARQIPNSPEQAVLGVQEAGALLREQIREVRRSIFALRPIDLERYGLLETVRRYVLDFGEQHSVKVQLDIGGDIHLAPGDEAVVFRILQESLNNVAKHARAGSVTVRLTGNHSVKLAVEDDGQGFDLSQVSGRVSSAGGLGLTQMRERIESRGGSYRVESEPGRGTRIEARLPQG</sequence>
<comment type="cofactor">
    <cofactor evidence="2">
        <name>[4Fe-4S] cluster</name>
        <dbReference type="ChEBI" id="CHEBI:49883"/>
    </cofactor>
</comment>
<keyword evidence="11" id="KW-0408">Iron</keyword>
<keyword evidence="18" id="KW-0812">Transmembrane</keyword>
<dbReference type="InterPro" id="IPR050482">
    <property type="entry name" value="Sensor_HK_TwoCompSys"/>
</dbReference>
<dbReference type="CDD" id="cd16917">
    <property type="entry name" value="HATPase_UhpB-NarQ-NarX-like"/>
    <property type="match status" value="1"/>
</dbReference>
<evidence type="ECO:0000313" key="20">
    <source>
        <dbReference type="EMBL" id="AWN22466.1"/>
    </source>
</evidence>
<keyword evidence="13" id="KW-0411">Iron-sulfur</keyword>
<comment type="function">
    <text evidence="14">Member of the two-component regulatory system NreB/NreC involved in the control of dissimilatory nitrate/nitrite reduction in response to oxygen. NreB functions as a direct oxygen sensor histidine kinase which is autophosphorylated, in the absence of oxygen, probably at the conserved histidine residue, and transfers its phosphate group probably to a conserved aspartate residue of NreC. NreB/NreC activates the expression of the nitrate (narGHJI) and nitrite (nir) reductase operons, as well as the putative nitrate transporter gene narT.</text>
</comment>
<dbReference type="Proteomes" id="UP000245368">
    <property type="component" value="Chromosome"/>
</dbReference>
<gene>
    <name evidence="20" type="ORF">DKM44_03790</name>
</gene>
<evidence type="ECO:0000256" key="16">
    <source>
        <dbReference type="SAM" id="Coils"/>
    </source>
</evidence>
<keyword evidence="12" id="KW-0902">Two-component regulatory system</keyword>
<dbReference type="InterPro" id="IPR003594">
    <property type="entry name" value="HATPase_dom"/>
</dbReference>
<dbReference type="InterPro" id="IPR036890">
    <property type="entry name" value="HATPase_C_sf"/>
</dbReference>
<evidence type="ECO:0000256" key="5">
    <source>
        <dbReference type="ARBA" id="ARBA00017322"/>
    </source>
</evidence>
<accession>A0A2Z3JEQ4</accession>
<dbReference type="EC" id="2.7.13.3" evidence="4"/>
<dbReference type="OrthoDB" id="9795828at2"/>
<dbReference type="SMART" id="SM00065">
    <property type="entry name" value="GAF"/>
    <property type="match status" value="1"/>
</dbReference>
<dbReference type="InterPro" id="IPR029016">
    <property type="entry name" value="GAF-like_dom_sf"/>
</dbReference>
<organism evidence="20 21">
    <name type="scientific">Deinococcus irradiatisoli</name>
    <dbReference type="NCBI Taxonomy" id="2202254"/>
    <lineage>
        <taxon>Bacteria</taxon>
        <taxon>Thermotogati</taxon>
        <taxon>Deinococcota</taxon>
        <taxon>Deinococci</taxon>
        <taxon>Deinococcales</taxon>
        <taxon>Deinococcaceae</taxon>
        <taxon>Deinococcus</taxon>
    </lineage>
</organism>
<dbReference type="Pfam" id="PF01590">
    <property type="entry name" value="GAF"/>
    <property type="match status" value="1"/>
</dbReference>
<feature type="region of interest" description="Disordered" evidence="17">
    <location>
        <begin position="182"/>
        <end position="201"/>
    </location>
</feature>
<dbReference type="InterPro" id="IPR011712">
    <property type="entry name" value="Sig_transdc_His_kin_sub3_dim/P"/>
</dbReference>
<feature type="region of interest" description="Disordered" evidence="17">
    <location>
        <begin position="1"/>
        <end position="50"/>
    </location>
</feature>
<evidence type="ECO:0000256" key="17">
    <source>
        <dbReference type="SAM" id="MobiDB-lite"/>
    </source>
</evidence>
<evidence type="ECO:0000256" key="2">
    <source>
        <dbReference type="ARBA" id="ARBA00001966"/>
    </source>
</evidence>
<evidence type="ECO:0000256" key="15">
    <source>
        <dbReference type="ARBA" id="ARBA00030800"/>
    </source>
</evidence>
<dbReference type="PANTHER" id="PTHR24421:SF57">
    <property type="entry name" value="HISTIDINE KINASE DIMERISATION AND PHOSPHOACCEPTOR REGION"/>
    <property type="match status" value="1"/>
</dbReference>